<accession>A0A7W9ZBM0</accession>
<keyword evidence="2" id="KW-1185">Reference proteome</keyword>
<evidence type="ECO:0000313" key="1">
    <source>
        <dbReference type="EMBL" id="MBB6208466.1"/>
    </source>
</evidence>
<dbReference type="AlphaFoldDB" id="A0A7W9ZBM0"/>
<evidence type="ECO:0000313" key="2">
    <source>
        <dbReference type="Proteomes" id="UP000575983"/>
    </source>
</evidence>
<sequence length="52" mass="6067">MGSVFLYIHTIAYLITNPNVRFSRKLYNKILNLEKEVFNFYSKDLGPTGIIN</sequence>
<name>A0A7W9ZBM0_9SPIR</name>
<dbReference type="Proteomes" id="UP000575983">
    <property type="component" value="Unassembled WGS sequence"/>
</dbReference>
<reference evidence="1 2" key="1">
    <citation type="submission" date="2020-08" db="EMBL/GenBank/DDBJ databases">
        <title>Genomic Encyclopedia of Type Strains, Phase IV (KMG-IV): sequencing the most valuable type-strain genomes for metagenomic binning, comparative biology and taxonomic classification.</title>
        <authorList>
            <person name="Goeker M."/>
        </authorList>
    </citation>
    <scope>NUCLEOTIDE SEQUENCE [LARGE SCALE GENOMIC DNA]</scope>
    <source>
        <strain evidence="1 2">DSM 17992</strain>
    </source>
</reference>
<gene>
    <name evidence="1" type="ORF">HNQ06_000996</name>
</gene>
<dbReference type="InterPro" id="IPR004180">
    <property type="entry name" value="DUF226_BOR_spp"/>
</dbReference>
<dbReference type="Pfam" id="PF02890">
    <property type="entry name" value="DUF226"/>
    <property type="match status" value="1"/>
</dbReference>
<comment type="caution">
    <text evidence="1">The sequence shown here is derived from an EMBL/GenBank/DDBJ whole genome shotgun (WGS) entry which is preliminary data.</text>
</comment>
<protein>
    <submittedName>
        <fullName evidence="1">Uncharacterized protein</fullName>
    </submittedName>
</protein>
<dbReference type="EMBL" id="JACHFC010000007">
    <property type="protein sequence ID" value="MBB6208466.1"/>
    <property type="molecule type" value="Genomic_DNA"/>
</dbReference>
<proteinExistence type="predicted"/>
<organism evidence="1 2">
    <name type="scientific">Borreliella lanei</name>
    <dbReference type="NCBI Taxonomy" id="373540"/>
    <lineage>
        <taxon>Bacteria</taxon>
        <taxon>Pseudomonadati</taxon>
        <taxon>Spirochaetota</taxon>
        <taxon>Spirochaetia</taxon>
        <taxon>Spirochaetales</taxon>
        <taxon>Borreliaceae</taxon>
        <taxon>Borreliella</taxon>
    </lineage>
</organism>